<keyword evidence="2" id="KW-0493">Microtubule</keyword>
<keyword evidence="6 7" id="KW-0505">Motor protein</keyword>
<dbReference type="FunFam" id="3.40.850.10:FF:000074">
    <property type="entry name" value="p-loop containing nucleoside triphosphate hydrolase superfamily protein"/>
    <property type="match status" value="1"/>
</dbReference>
<name>A0AB40C9R3_DIOCR</name>
<organism evidence="9 10">
    <name type="scientific">Dioscorea cayennensis subsp. rotundata</name>
    <name type="common">White Guinea yam</name>
    <name type="synonym">Dioscorea rotundata</name>
    <dbReference type="NCBI Taxonomy" id="55577"/>
    <lineage>
        <taxon>Eukaryota</taxon>
        <taxon>Viridiplantae</taxon>
        <taxon>Streptophyta</taxon>
        <taxon>Embryophyta</taxon>
        <taxon>Tracheophyta</taxon>
        <taxon>Spermatophyta</taxon>
        <taxon>Magnoliopsida</taxon>
        <taxon>Liliopsida</taxon>
        <taxon>Dioscoreales</taxon>
        <taxon>Dioscoreaceae</taxon>
        <taxon>Dioscorea</taxon>
    </lineage>
</organism>
<dbReference type="GO" id="GO:0003777">
    <property type="term" value="F:microtubule motor activity"/>
    <property type="evidence" value="ECO:0007669"/>
    <property type="project" value="InterPro"/>
</dbReference>
<dbReference type="AlphaFoldDB" id="A0AB40C9R3"/>
<dbReference type="GeneID" id="120272970"/>
<reference evidence="10 11" key="1">
    <citation type="submission" date="2025-04" db="UniProtKB">
        <authorList>
            <consortium name="RefSeq"/>
        </authorList>
    </citation>
    <scope>IDENTIFICATION</scope>
</reference>
<evidence type="ECO:0000256" key="6">
    <source>
        <dbReference type="ARBA" id="ARBA00023175"/>
    </source>
</evidence>
<dbReference type="GO" id="GO:0005874">
    <property type="term" value="C:microtubule"/>
    <property type="evidence" value="ECO:0007669"/>
    <property type="project" value="UniProtKB-KW"/>
</dbReference>
<dbReference type="RefSeq" id="XP_039135546.1">
    <property type="nucleotide sequence ID" value="XM_039279612.1"/>
</dbReference>
<dbReference type="PANTHER" id="PTHR47972:SF23">
    <property type="entry name" value="KINESIN MOTOR DOMAIN-CONTAINING PROTEIN"/>
    <property type="match status" value="1"/>
</dbReference>
<keyword evidence="4 7" id="KW-0067">ATP-binding</keyword>
<keyword evidence="5" id="KW-0175">Coiled coil</keyword>
<comment type="similarity">
    <text evidence="1">Belongs to the TRAFAC class myosin-kinesin ATPase superfamily. Kinesin family. KIN-14 subfamily.</text>
</comment>
<feature type="binding site" evidence="7">
    <location>
        <begin position="173"/>
        <end position="180"/>
    </location>
    <ligand>
        <name>ATP</name>
        <dbReference type="ChEBI" id="CHEBI:30616"/>
    </ligand>
</feature>
<proteinExistence type="inferred from homology"/>
<dbReference type="PRINTS" id="PR00380">
    <property type="entry name" value="KINESINHEAVY"/>
</dbReference>
<evidence type="ECO:0000256" key="7">
    <source>
        <dbReference type="PROSITE-ProRule" id="PRU00283"/>
    </source>
</evidence>
<dbReference type="SMART" id="SM00129">
    <property type="entry name" value="KISc"/>
    <property type="match status" value="1"/>
</dbReference>
<dbReference type="InterPro" id="IPR027640">
    <property type="entry name" value="Kinesin-like_fam"/>
</dbReference>
<feature type="domain" description="Kinesin motor" evidence="8">
    <location>
        <begin position="93"/>
        <end position="417"/>
    </location>
</feature>
<evidence type="ECO:0000313" key="10">
    <source>
        <dbReference type="RefSeq" id="XP_039135545.1"/>
    </source>
</evidence>
<keyword evidence="9" id="KW-1185">Reference proteome</keyword>
<dbReference type="InterPro" id="IPR001752">
    <property type="entry name" value="Kinesin_motor_dom"/>
</dbReference>
<protein>
    <submittedName>
        <fullName evidence="10 11">Kinesin-like protein KIN-14B</fullName>
    </submittedName>
</protein>
<evidence type="ECO:0000313" key="9">
    <source>
        <dbReference type="Proteomes" id="UP001515500"/>
    </source>
</evidence>
<dbReference type="Pfam" id="PF00225">
    <property type="entry name" value="Kinesin"/>
    <property type="match status" value="1"/>
</dbReference>
<keyword evidence="3 7" id="KW-0547">Nucleotide-binding</keyword>
<evidence type="ECO:0000313" key="11">
    <source>
        <dbReference type="RefSeq" id="XP_039135546.1"/>
    </source>
</evidence>
<evidence type="ECO:0000256" key="5">
    <source>
        <dbReference type="ARBA" id="ARBA00023054"/>
    </source>
</evidence>
<dbReference type="Gene3D" id="3.40.850.10">
    <property type="entry name" value="Kinesin motor domain"/>
    <property type="match status" value="1"/>
</dbReference>
<dbReference type="SUPFAM" id="SSF52540">
    <property type="entry name" value="P-loop containing nucleoside triphosphate hydrolases"/>
    <property type="match status" value="1"/>
</dbReference>
<gene>
    <name evidence="10 11" type="primary">LOC120272970</name>
</gene>
<dbReference type="InterPro" id="IPR027417">
    <property type="entry name" value="P-loop_NTPase"/>
</dbReference>
<dbReference type="GO" id="GO:0007018">
    <property type="term" value="P:microtubule-based movement"/>
    <property type="evidence" value="ECO:0007669"/>
    <property type="project" value="InterPro"/>
</dbReference>
<evidence type="ECO:0000256" key="3">
    <source>
        <dbReference type="ARBA" id="ARBA00022741"/>
    </source>
</evidence>
<dbReference type="RefSeq" id="XP_039135545.1">
    <property type="nucleotide sequence ID" value="XM_039279611.1"/>
</dbReference>
<dbReference type="InterPro" id="IPR036961">
    <property type="entry name" value="Kinesin_motor_dom_sf"/>
</dbReference>
<sequence length="877" mass="98961">MEAKKPGKSLRRLPKSLQSLLGLKTYLTPKWIESVSHILKDLPSAPVIDTEKIENHDSVSNLCGDLAQLNKYLNQLSLQRRQALNEFLDLKGNIRVFCRVRPLLDDERYFGLRSIISSDSSNLLLKISETKSKQYAFDRVFHQQSTQEQVFSEIEPLIKSALDGYNVCILAYGQTGTGKTFTMEGDKDSLGLVSRGIKELFRQALESNLEYMFTFSMLEIYMGRLRDLLVPRNRNTRNHNAQCLSIQMDPNGDVDIEKLTSVKVSDFNQVEKLYKLGTQLRSTASTMSNSTSSRSHCLTRITITCIGENARRRETSKMWMVDLGGSERLLKTQASGRRLQEGKAINLSLSALGDVISALQSKKHQHVPYRNSKLTQVLRDSLETDSKTLMLVHVSPKEEDLCETICSLNFAMRVKSVHLACDESADVRVKREETMAELQEKLKYYETKCRIVQGDIDMLKEKLRRLDRNNETSCISTDTMQFDMINNCTQCYGFDYKFKKPTWIHASDFFESKENGFELPYVSNISERNHQMPSKRKSSSVYAESAGDFQSDYGSEFSIVTISDWKNIVDDQSECSQSASEKSEIKKVILQDSEKSIRDSRASSSSCESSNGNMANWLDLQMTKKTSVTASGRTKRVLAIRFNEQNSSMIQSKNTNDFTKLNSNASIQKKNIGAADAEADISFDKKAIDELNSSMTQSKTKNDFMKLNSNASILKNNGASDAEADVSFDKNATDKFNSSMIQSRNMNDFMELNSNASIQKSNGAAAAATEADISVDKKAIDEFLYSCEDAEIQKSNQEQSQDPATPVHIESFEKPYLQLVQSQVEVNPIDQNEENQNKKGKQQQHPKIIHILWTSALLGLGITSLGYEHDFFNGLML</sequence>
<dbReference type="Proteomes" id="UP001515500">
    <property type="component" value="Chromosome 12"/>
</dbReference>
<evidence type="ECO:0000259" key="8">
    <source>
        <dbReference type="PROSITE" id="PS50067"/>
    </source>
</evidence>
<evidence type="ECO:0000256" key="1">
    <source>
        <dbReference type="ARBA" id="ARBA00010899"/>
    </source>
</evidence>
<dbReference type="PANTHER" id="PTHR47972">
    <property type="entry name" value="KINESIN-LIKE PROTEIN KLP-3"/>
    <property type="match status" value="1"/>
</dbReference>
<dbReference type="GO" id="GO:0008017">
    <property type="term" value="F:microtubule binding"/>
    <property type="evidence" value="ECO:0007669"/>
    <property type="project" value="InterPro"/>
</dbReference>
<accession>A0AB40C9R3</accession>
<evidence type="ECO:0000256" key="2">
    <source>
        <dbReference type="ARBA" id="ARBA00022701"/>
    </source>
</evidence>
<dbReference type="GO" id="GO:0005524">
    <property type="term" value="F:ATP binding"/>
    <property type="evidence" value="ECO:0007669"/>
    <property type="project" value="UniProtKB-UniRule"/>
</dbReference>
<evidence type="ECO:0000256" key="4">
    <source>
        <dbReference type="ARBA" id="ARBA00022840"/>
    </source>
</evidence>
<dbReference type="PROSITE" id="PS50067">
    <property type="entry name" value="KINESIN_MOTOR_2"/>
    <property type="match status" value="1"/>
</dbReference>